<organism evidence="1 2">
    <name type="scientific">Papaver atlanticum</name>
    <dbReference type="NCBI Taxonomy" id="357466"/>
    <lineage>
        <taxon>Eukaryota</taxon>
        <taxon>Viridiplantae</taxon>
        <taxon>Streptophyta</taxon>
        <taxon>Embryophyta</taxon>
        <taxon>Tracheophyta</taxon>
        <taxon>Spermatophyta</taxon>
        <taxon>Magnoliopsida</taxon>
        <taxon>Ranunculales</taxon>
        <taxon>Papaveraceae</taxon>
        <taxon>Papaveroideae</taxon>
        <taxon>Papaver</taxon>
    </lineage>
</organism>
<accession>A0AAD4T7G2</accession>
<protein>
    <submittedName>
        <fullName evidence="1">Uncharacterized protein</fullName>
    </submittedName>
</protein>
<dbReference type="Proteomes" id="UP001202328">
    <property type="component" value="Unassembled WGS sequence"/>
</dbReference>
<sequence length="66" mass="7698">SNDGGSNDINDFPEAIDDKDAKPKFDYKKWKEDFNMHSDEEEEPLFPALDNDSGLDMYMYQKSVLF</sequence>
<gene>
    <name evidence="1" type="ORF">MKW98_022980</name>
</gene>
<reference evidence="1" key="1">
    <citation type="submission" date="2022-04" db="EMBL/GenBank/DDBJ databases">
        <title>A functionally conserved STORR gene fusion in Papaver species that diverged 16.8 million years ago.</title>
        <authorList>
            <person name="Catania T."/>
        </authorList>
    </citation>
    <scope>NUCLEOTIDE SEQUENCE</scope>
    <source>
        <strain evidence="1">S-188037</strain>
    </source>
</reference>
<feature type="non-terminal residue" evidence="1">
    <location>
        <position position="1"/>
    </location>
</feature>
<comment type="caution">
    <text evidence="1">The sequence shown here is derived from an EMBL/GenBank/DDBJ whole genome shotgun (WGS) entry which is preliminary data.</text>
</comment>
<keyword evidence="2" id="KW-1185">Reference proteome</keyword>
<dbReference type="EMBL" id="JAJJMB010003726">
    <property type="protein sequence ID" value="KAI3945706.1"/>
    <property type="molecule type" value="Genomic_DNA"/>
</dbReference>
<proteinExistence type="predicted"/>
<evidence type="ECO:0000313" key="2">
    <source>
        <dbReference type="Proteomes" id="UP001202328"/>
    </source>
</evidence>
<name>A0AAD4T7G2_9MAGN</name>
<evidence type="ECO:0000313" key="1">
    <source>
        <dbReference type="EMBL" id="KAI3945706.1"/>
    </source>
</evidence>
<dbReference type="AlphaFoldDB" id="A0AAD4T7G2"/>